<reference evidence="1" key="1">
    <citation type="submission" date="2021-02" db="EMBL/GenBank/DDBJ databases">
        <authorList>
            <person name="Han P."/>
        </authorList>
    </citation>
    <scope>NUCLEOTIDE SEQUENCE</scope>
    <source>
        <strain evidence="1">Nitrosomonas nitrosa 18-3D</strain>
    </source>
</reference>
<proteinExistence type="predicted"/>
<sequence length="50" mass="5527">MAKLLSEIAAQYKDRKTAIITAYKTGAQPARNCRVLLIAPNDDWGCCSQE</sequence>
<evidence type="ECO:0000313" key="1">
    <source>
        <dbReference type="EMBL" id="CAE6518728.1"/>
    </source>
</evidence>
<name>A0A8H8Z391_9PROT</name>
<accession>A0A8H8Z391</accession>
<dbReference type="EMBL" id="CAJNAP010000055">
    <property type="protein sequence ID" value="CAE6518728.1"/>
    <property type="molecule type" value="Genomic_DNA"/>
</dbReference>
<protein>
    <submittedName>
        <fullName evidence="1">Uncharacterized protein</fullName>
    </submittedName>
</protein>
<organism evidence="1 2">
    <name type="scientific">Nitrosomonas nitrosa</name>
    <dbReference type="NCBI Taxonomy" id="52442"/>
    <lineage>
        <taxon>Bacteria</taxon>
        <taxon>Pseudomonadati</taxon>
        <taxon>Pseudomonadota</taxon>
        <taxon>Betaproteobacteria</taxon>
        <taxon>Nitrosomonadales</taxon>
        <taxon>Nitrosomonadaceae</taxon>
        <taxon>Nitrosomonas</taxon>
    </lineage>
</organism>
<gene>
    <name evidence="1" type="ORF">NMYAN_90050</name>
</gene>
<comment type="caution">
    <text evidence="1">The sequence shown here is derived from an EMBL/GenBank/DDBJ whole genome shotgun (WGS) entry which is preliminary data.</text>
</comment>
<dbReference type="Proteomes" id="UP000601736">
    <property type="component" value="Unassembled WGS sequence"/>
</dbReference>
<evidence type="ECO:0000313" key="2">
    <source>
        <dbReference type="Proteomes" id="UP000601736"/>
    </source>
</evidence>
<dbReference type="AlphaFoldDB" id="A0A8H8Z391"/>